<dbReference type="AlphaFoldDB" id="A0AAN8ZYX7"/>
<dbReference type="Proteomes" id="UP001381693">
    <property type="component" value="Unassembled WGS sequence"/>
</dbReference>
<gene>
    <name evidence="5" type="primary">CLIPA10_4</name>
    <name evidence="5" type="ORF">SK128_015896</name>
</gene>
<dbReference type="InterPro" id="IPR001254">
    <property type="entry name" value="Trypsin_dom"/>
</dbReference>
<evidence type="ECO:0000256" key="2">
    <source>
        <dbReference type="ARBA" id="ARBA00024195"/>
    </source>
</evidence>
<dbReference type="GO" id="GO:0006508">
    <property type="term" value="P:proteolysis"/>
    <property type="evidence" value="ECO:0007669"/>
    <property type="project" value="UniProtKB-KW"/>
</dbReference>
<reference evidence="5 6" key="1">
    <citation type="submission" date="2023-11" db="EMBL/GenBank/DDBJ databases">
        <title>Halocaridina rubra genome assembly.</title>
        <authorList>
            <person name="Smith C."/>
        </authorList>
    </citation>
    <scope>NUCLEOTIDE SEQUENCE [LARGE SCALE GENOMIC DNA]</scope>
    <source>
        <strain evidence="5">EP-1</strain>
        <tissue evidence="5">Whole</tissue>
    </source>
</reference>
<dbReference type="SMART" id="SM00020">
    <property type="entry name" value="Tryp_SPc"/>
    <property type="match status" value="1"/>
</dbReference>
<keyword evidence="6" id="KW-1185">Reference proteome</keyword>
<feature type="chain" id="PRO_5042980317" evidence="3">
    <location>
        <begin position="30"/>
        <end position="544"/>
    </location>
</feature>
<dbReference type="InterPro" id="IPR001314">
    <property type="entry name" value="Peptidase_S1A"/>
</dbReference>
<evidence type="ECO:0000256" key="3">
    <source>
        <dbReference type="SAM" id="SignalP"/>
    </source>
</evidence>
<dbReference type="PROSITE" id="PS00134">
    <property type="entry name" value="TRYPSIN_HIS"/>
    <property type="match status" value="1"/>
</dbReference>
<name>A0AAN8ZYX7_HALRR</name>
<keyword evidence="5" id="KW-0645">Protease</keyword>
<evidence type="ECO:0000313" key="6">
    <source>
        <dbReference type="Proteomes" id="UP001381693"/>
    </source>
</evidence>
<dbReference type="GO" id="GO:0004252">
    <property type="term" value="F:serine-type endopeptidase activity"/>
    <property type="evidence" value="ECO:0007669"/>
    <property type="project" value="InterPro"/>
</dbReference>
<dbReference type="InterPro" id="IPR043504">
    <property type="entry name" value="Peptidase_S1_PA_chymotrypsin"/>
</dbReference>
<keyword evidence="5" id="KW-0378">Hydrolase</keyword>
<dbReference type="PANTHER" id="PTHR24256">
    <property type="entry name" value="TRYPTASE-RELATED"/>
    <property type="match status" value="1"/>
</dbReference>
<sequence>MLPFSLVYLGLFSLKVTLFLTVIIGAVHANYKPCLDYQKCVPKIQCKWKGWELEPAYICSNTDPTAICCPINQIISFAQGQAGHTGPVYDPYRYNPYAQGNLHNPYSHSNIKDPYSQSPKYDPYIQTHKVDPYAQNYRYDPYTQSHGYDPNAHNKYGGLGDRYNTHDVYGPPEKHGYVRYDPYYMDFYSDQYEKYYGYTLSKQAKEILRNYRAREECGVRNQSPADMARISSGFLPDYGFTSFGEFRWHVALLLLQRSFRRESPIYKYHCGATLIHNSLLITAAHCVRGVHPKKLLAHLGDWNLQDSAGELFPAIKRRISRVFIHNQYNPSTYLNDIALLEMRDPIDTYKTPHIGPVCLPKANYRLKDQSKCYIVGWGDDLYKPNFGSNILKSVSVTYISDNQECSSIFYSSLRDVDIGDKFTLDKDAQKCIVGGYGRDACVGDGGGGVVCPLSNSEGPDVCNTPHCADEHYFLIGIISFGSTTCGDESITIITDVVQNLNWIYTVLDPAGGLKNYNNHYYDEKPYGGRSADIGIPVQKNVTNV</sequence>
<evidence type="ECO:0000259" key="4">
    <source>
        <dbReference type="PROSITE" id="PS50240"/>
    </source>
</evidence>
<protein>
    <submittedName>
        <fullName evidence="5">CLIP domain-containing serine protease</fullName>
    </submittedName>
</protein>
<dbReference type="PRINTS" id="PR00722">
    <property type="entry name" value="CHYMOTRYPSIN"/>
</dbReference>
<evidence type="ECO:0000256" key="1">
    <source>
        <dbReference type="ARBA" id="ARBA00023157"/>
    </source>
</evidence>
<dbReference type="SUPFAM" id="SSF50494">
    <property type="entry name" value="Trypsin-like serine proteases"/>
    <property type="match status" value="1"/>
</dbReference>
<dbReference type="CDD" id="cd00190">
    <property type="entry name" value="Tryp_SPc"/>
    <property type="match status" value="1"/>
</dbReference>
<dbReference type="PROSITE" id="PS50240">
    <property type="entry name" value="TRYPSIN_DOM"/>
    <property type="match status" value="1"/>
</dbReference>
<comment type="caution">
    <text evidence="5">The sequence shown here is derived from an EMBL/GenBank/DDBJ whole genome shotgun (WGS) entry which is preliminary data.</text>
</comment>
<comment type="similarity">
    <text evidence="2">Belongs to the peptidase S1 family. CLIP subfamily.</text>
</comment>
<organism evidence="5 6">
    <name type="scientific">Halocaridina rubra</name>
    <name type="common">Hawaiian red shrimp</name>
    <dbReference type="NCBI Taxonomy" id="373956"/>
    <lineage>
        <taxon>Eukaryota</taxon>
        <taxon>Metazoa</taxon>
        <taxon>Ecdysozoa</taxon>
        <taxon>Arthropoda</taxon>
        <taxon>Crustacea</taxon>
        <taxon>Multicrustacea</taxon>
        <taxon>Malacostraca</taxon>
        <taxon>Eumalacostraca</taxon>
        <taxon>Eucarida</taxon>
        <taxon>Decapoda</taxon>
        <taxon>Pleocyemata</taxon>
        <taxon>Caridea</taxon>
        <taxon>Atyoidea</taxon>
        <taxon>Atyidae</taxon>
        <taxon>Halocaridina</taxon>
    </lineage>
</organism>
<dbReference type="InterPro" id="IPR051487">
    <property type="entry name" value="Ser/Thr_Proteases_Immune/Dev"/>
</dbReference>
<feature type="domain" description="Peptidase S1" evidence="4">
    <location>
        <begin position="230"/>
        <end position="508"/>
    </location>
</feature>
<dbReference type="InterPro" id="IPR009003">
    <property type="entry name" value="Peptidase_S1_PA"/>
</dbReference>
<proteinExistence type="inferred from homology"/>
<accession>A0AAN8ZYX7</accession>
<dbReference type="Gene3D" id="2.40.10.10">
    <property type="entry name" value="Trypsin-like serine proteases"/>
    <property type="match status" value="1"/>
</dbReference>
<dbReference type="EMBL" id="JAXCGZ010017063">
    <property type="protein sequence ID" value="KAK7068978.1"/>
    <property type="molecule type" value="Genomic_DNA"/>
</dbReference>
<dbReference type="InterPro" id="IPR018114">
    <property type="entry name" value="TRYPSIN_HIS"/>
</dbReference>
<dbReference type="Pfam" id="PF00089">
    <property type="entry name" value="Trypsin"/>
    <property type="match status" value="1"/>
</dbReference>
<keyword evidence="1" id="KW-1015">Disulfide bond</keyword>
<evidence type="ECO:0000313" key="5">
    <source>
        <dbReference type="EMBL" id="KAK7068978.1"/>
    </source>
</evidence>
<feature type="signal peptide" evidence="3">
    <location>
        <begin position="1"/>
        <end position="29"/>
    </location>
</feature>
<keyword evidence="3" id="KW-0732">Signal</keyword>